<dbReference type="InterPro" id="IPR044974">
    <property type="entry name" value="Disease_R_plants"/>
</dbReference>
<dbReference type="InterPro" id="IPR042197">
    <property type="entry name" value="Apaf_helical"/>
</dbReference>
<dbReference type="GO" id="GO:0016020">
    <property type="term" value="C:membrane"/>
    <property type="evidence" value="ECO:0007669"/>
    <property type="project" value="UniProtKB-SubCell"/>
</dbReference>
<keyword evidence="11" id="KW-0472">Membrane</keyword>
<keyword evidence="6" id="KW-0677">Repeat</keyword>
<evidence type="ECO:0000256" key="4">
    <source>
        <dbReference type="ARBA" id="ARBA00022490"/>
    </source>
</evidence>
<dbReference type="Pfam" id="PF00931">
    <property type="entry name" value="NB-ARC"/>
    <property type="match status" value="1"/>
</dbReference>
<dbReference type="InterPro" id="IPR038005">
    <property type="entry name" value="RX-like_CC"/>
</dbReference>
<evidence type="ECO:0000256" key="3">
    <source>
        <dbReference type="ARBA" id="ARBA00008894"/>
    </source>
</evidence>
<keyword evidence="5" id="KW-0433">Leucine-rich repeat</keyword>
<dbReference type="Gene3D" id="1.10.8.430">
    <property type="entry name" value="Helical domain of apoptotic protease-activating factors"/>
    <property type="match status" value="1"/>
</dbReference>
<keyword evidence="4" id="KW-0963">Cytoplasm</keyword>
<keyword evidence="7" id="KW-0547">Nucleotide-binding</keyword>
<keyword evidence="9" id="KW-0067">ATP-binding</keyword>
<evidence type="ECO:0000256" key="7">
    <source>
        <dbReference type="ARBA" id="ARBA00022741"/>
    </source>
</evidence>
<keyword evidence="8" id="KW-0611">Plant defense</keyword>
<sequence length="510" mass="58061">MAHASVASLTRTIASLLTSNSPMRSLSCDHREELRALHEKVSSLEVFIKNFEKNNVSGEMTDFEEKVKQVANIVEQTIQLSVTEVVLANDKNLREKAHERLSDRLQQVAEDTDRIWKESTKIQDKGKHASKELTVQEFPSSTKNILNVENSMVGRDDQRKRLVEDLTRSYSGEPKVIPIVGMGGIGKTTLANEVYNVACIRSHFDVCAWATISQQNNNNVKEILLSVLRSTKDITFDMDDEAELANMLQKSLKGKRYLIVLDDMWKSEAWDAVRLCFPSENKGSRILLTTRNTEVARDAGTENLSLQMDIMGPDESWNRFKSVAFANEALSYEFETIGKKIAQKCHRLPLTIAVVAGLLKFKRAIDDWENVAKDVKTFVTNDPDERCSRVLGLSYNHLTSDLKTCLLHLGIFPEDSEIPVKNLMRSWMAEGFLKLENDLEGRAEKCLQELVDRCLVLVCKKSLDGTKIRSCKVHDLIYDLCMREIQRENIFITKNIVQIMQPFLPLYIVR</sequence>
<reference evidence="15" key="2">
    <citation type="journal article" date="2017" name="J. Anim. Genet.">
        <title>Multiple reference genome sequences of hot pepper reveal the massive evolution of plant disease resistance genes by retroduplication.</title>
        <authorList>
            <person name="Kim S."/>
            <person name="Park J."/>
            <person name="Yeom S.-I."/>
            <person name="Kim Y.-M."/>
            <person name="Seo E."/>
            <person name="Kim K.-T."/>
            <person name="Kim M.-S."/>
            <person name="Lee J.M."/>
            <person name="Cheong K."/>
            <person name="Shin H.-S."/>
            <person name="Kim S.-B."/>
            <person name="Han K."/>
            <person name="Lee J."/>
            <person name="Park M."/>
            <person name="Lee H.-A."/>
            <person name="Lee H.-Y."/>
            <person name="Lee Y."/>
            <person name="Oh S."/>
            <person name="Lee J.H."/>
            <person name="Choi E."/>
            <person name="Choi E."/>
            <person name="Lee S.E."/>
            <person name="Jeon J."/>
            <person name="Kim H."/>
            <person name="Choi G."/>
            <person name="Song H."/>
            <person name="Lee J."/>
            <person name="Lee S.-C."/>
            <person name="Kwon J.-K."/>
            <person name="Lee H.-Y."/>
            <person name="Koo N."/>
            <person name="Hong Y."/>
            <person name="Kim R.W."/>
            <person name="Kang W.-H."/>
            <person name="Huh J.H."/>
            <person name="Kang B.-C."/>
            <person name="Yang T.-J."/>
            <person name="Lee Y.-H."/>
            <person name="Bennetzen J.L."/>
            <person name="Choi D."/>
        </authorList>
    </citation>
    <scope>NUCLEOTIDE SEQUENCE [LARGE SCALE GENOMIC DNA]</scope>
    <source>
        <strain evidence="15">cv. PBC81</strain>
    </source>
</reference>
<evidence type="ECO:0000313" key="14">
    <source>
        <dbReference type="EMBL" id="PHT28388.1"/>
    </source>
</evidence>
<dbReference type="Proteomes" id="UP000224567">
    <property type="component" value="Unassembled WGS sequence"/>
</dbReference>
<dbReference type="PANTHER" id="PTHR23155:SF1152">
    <property type="entry name" value="AAA+ ATPASE DOMAIN-CONTAINING PROTEIN"/>
    <property type="match status" value="1"/>
</dbReference>
<evidence type="ECO:0000256" key="11">
    <source>
        <dbReference type="ARBA" id="ARBA00023136"/>
    </source>
</evidence>
<evidence type="ECO:0000256" key="9">
    <source>
        <dbReference type="ARBA" id="ARBA00022840"/>
    </source>
</evidence>
<dbReference type="InterPro" id="IPR002182">
    <property type="entry name" value="NB-ARC"/>
</dbReference>
<evidence type="ECO:0000256" key="2">
    <source>
        <dbReference type="ARBA" id="ARBA00004496"/>
    </source>
</evidence>
<evidence type="ECO:0000256" key="8">
    <source>
        <dbReference type="ARBA" id="ARBA00022821"/>
    </source>
</evidence>
<evidence type="ECO:0000256" key="1">
    <source>
        <dbReference type="ARBA" id="ARBA00004170"/>
    </source>
</evidence>
<dbReference type="FunFam" id="3.40.50.300:FF:001091">
    <property type="entry name" value="Probable disease resistance protein At1g61300"/>
    <property type="match status" value="1"/>
</dbReference>
<dbReference type="InterPro" id="IPR036388">
    <property type="entry name" value="WH-like_DNA-bd_sf"/>
</dbReference>
<protein>
    <submittedName>
        <fullName evidence="14">Uncharacterized protein</fullName>
    </submittedName>
</protein>
<evidence type="ECO:0000259" key="13">
    <source>
        <dbReference type="Pfam" id="PF23559"/>
    </source>
</evidence>
<dbReference type="FunFam" id="1.10.10.10:FF:000322">
    <property type="entry name" value="Probable disease resistance protein At1g63360"/>
    <property type="match status" value="1"/>
</dbReference>
<keyword evidence="10" id="KW-0175">Coiled coil</keyword>
<dbReference type="GO" id="GO:0005524">
    <property type="term" value="F:ATP binding"/>
    <property type="evidence" value="ECO:0007669"/>
    <property type="project" value="UniProtKB-KW"/>
</dbReference>
<dbReference type="GO" id="GO:0005737">
    <property type="term" value="C:cytoplasm"/>
    <property type="evidence" value="ECO:0007669"/>
    <property type="project" value="UniProtKB-SubCell"/>
</dbReference>
<dbReference type="AlphaFoldDB" id="A0A2G2V651"/>
<dbReference type="SUPFAM" id="SSF52540">
    <property type="entry name" value="P-loop containing nucleoside triphosphate hydrolases"/>
    <property type="match status" value="1"/>
</dbReference>
<feature type="domain" description="NB-ARC" evidence="12">
    <location>
        <begin position="158"/>
        <end position="328"/>
    </location>
</feature>
<dbReference type="OrthoDB" id="1289996at2759"/>
<dbReference type="InterPro" id="IPR058922">
    <property type="entry name" value="WHD_DRP"/>
</dbReference>
<dbReference type="Gene3D" id="1.20.5.4130">
    <property type="match status" value="1"/>
</dbReference>
<comment type="subcellular location">
    <subcellularLocation>
        <location evidence="2">Cytoplasm</location>
    </subcellularLocation>
    <subcellularLocation>
        <location evidence="1">Membrane</location>
        <topology evidence="1">Peripheral membrane protein</topology>
    </subcellularLocation>
</comment>
<evidence type="ECO:0000256" key="10">
    <source>
        <dbReference type="ARBA" id="ARBA00023054"/>
    </source>
</evidence>
<evidence type="ECO:0000256" key="6">
    <source>
        <dbReference type="ARBA" id="ARBA00022737"/>
    </source>
</evidence>
<feature type="domain" description="Disease resistance protein winged helix" evidence="13">
    <location>
        <begin position="411"/>
        <end position="481"/>
    </location>
</feature>
<reference evidence="14 15" key="1">
    <citation type="journal article" date="2017" name="Genome Biol.">
        <title>New reference genome sequences of hot pepper reveal the massive evolution of plant disease-resistance genes by retroduplication.</title>
        <authorList>
            <person name="Kim S."/>
            <person name="Park J."/>
            <person name="Yeom S.I."/>
            <person name="Kim Y.M."/>
            <person name="Seo E."/>
            <person name="Kim K.T."/>
            <person name="Kim M.S."/>
            <person name="Lee J.M."/>
            <person name="Cheong K."/>
            <person name="Shin H.S."/>
            <person name="Kim S.B."/>
            <person name="Han K."/>
            <person name="Lee J."/>
            <person name="Park M."/>
            <person name="Lee H.A."/>
            <person name="Lee H.Y."/>
            <person name="Lee Y."/>
            <person name="Oh S."/>
            <person name="Lee J.H."/>
            <person name="Choi E."/>
            <person name="Choi E."/>
            <person name="Lee S.E."/>
            <person name="Jeon J."/>
            <person name="Kim H."/>
            <person name="Choi G."/>
            <person name="Song H."/>
            <person name="Lee J."/>
            <person name="Lee S.C."/>
            <person name="Kwon J.K."/>
            <person name="Lee H.Y."/>
            <person name="Koo N."/>
            <person name="Hong Y."/>
            <person name="Kim R.W."/>
            <person name="Kang W.H."/>
            <person name="Huh J.H."/>
            <person name="Kang B.C."/>
            <person name="Yang T.J."/>
            <person name="Lee Y.H."/>
            <person name="Bennetzen J.L."/>
            <person name="Choi D."/>
        </authorList>
    </citation>
    <scope>NUCLEOTIDE SEQUENCE [LARGE SCALE GENOMIC DNA]</scope>
    <source>
        <strain evidence="15">cv. PBC81</strain>
    </source>
</reference>
<organism evidence="14 15">
    <name type="scientific">Capsicum baccatum</name>
    <name type="common">Peruvian pepper</name>
    <dbReference type="NCBI Taxonomy" id="33114"/>
    <lineage>
        <taxon>Eukaryota</taxon>
        <taxon>Viridiplantae</taxon>
        <taxon>Streptophyta</taxon>
        <taxon>Embryophyta</taxon>
        <taxon>Tracheophyta</taxon>
        <taxon>Spermatophyta</taxon>
        <taxon>Magnoliopsida</taxon>
        <taxon>eudicotyledons</taxon>
        <taxon>Gunneridae</taxon>
        <taxon>Pentapetalae</taxon>
        <taxon>asterids</taxon>
        <taxon>lamiids</taxon>
        <taxon>Solanales</taxon>
        <taxon>Solanaceae</taxon>
        <taxon>Solanoideae</taxon>
        <taxon>Capsiceae</taxon>
        <taxon>Capsicum</taxon>
    </lineage>
</organism>
<dbReference type="Gene3D" id="1.10.10.10">
    <property type="entry name" value="Winged helix-like DNA-binding domain superfamily/Winged helix DNA-binding domain"/>
    <property type="match status" value="1"/>
</dbReference>
<dbReference type="GO" id="GO:0051607">
    <property type="term" value="P:defense response to virus"/>
    <property type="evidence" value="ECO:0007669"/>
    <property type="project" value="UniProtKB-ARBA"/>
</dbReference>
<evidence type="ECO:0000259" key="12">
    <source>
        <dbReference type="Pfam" id="PF00931"/>
    </source>
</evidence>
<comment type="caution">
    <text evidence="14">The sequence shown here is derived from an EMBL/GenBank/DDBJ whole genome shotgun (WGS) entry which is preliminary data.</text>
</comment>
<keyword evidence="15" id="KW-1185">Reference proteome</keyword>
<dbReference type="Pfam" id="PF23559">
    <property type="entry name" value="WHD_DRP"/>
    <property type="match status" value="1"/>
</dbReference>
<dbReference type="Gene3D" id="3.40.50.300">
    <property type="entry name" value="P-loop containing nucleotide triphosphate hydrolases"/>
    <property type="match status" value="1"/>
</dbReference>
<proteinExistence type="inferred from homology"/>
<dbReference type="GO" id="GO:0043531">
    <property type="term" value="F:ADP binding"/>
    <property type="evidence" value="ECO:0007669"/>
    <property type="project" value="InterPro"/>
</dbReference>
<dbReference type="InterPro" id="IPR027417">
    <property type="entry name" value="P-loop_NTPase"/>
</dbReference>
<name>A0A2G2V651_CAPBA</name>
<accession>A0A2G2V651</accession>
<gene>
    <name evidence="14" type="ORF">CQW23_32013</name>
</gene>
<comment type="similarity">
    <text evidence="3">Belongs to the disease resistance NB-LRR family.</text>
</comment>
<dbReference type="EMBL" id="MLFT02000223">
    <property type="protein sequence ID" value="PHT28388.1"/>
    <property type="molecule type" value="Genomic_DNA"/>
</dbReference>
<evidence type="ECO:0000256" key="5">
    <source>
        <dbReference type="ARBA" id="ARBA00022614"/>
    </source>
</evidence>
<evidence type="ECO:0000313" key="15">
    <source>
        <dbReference type="Proteomes" id="UP000224567"/>
    </source>
</evidence>
<dbReference type="CDD" id="cd14798">
    <property type="entry name" value="RX-CC_like"/>
    <property type="match status" value="1"/>
</dbReference>
<dbReference type="GO" id="GO:0098542">
    <property type="term" value="P:defense response to other organism"/>
    <property type="evidence" value="ECO:0007669"/>
    <property type="project" value="TreeGrafter"/>
</dbReference>
<dbReference type="PANTHER" id="PTHR23155">
    <property type="entry name" value="DISEASE RESISTANCE PROTEIN RP"/>
    <property type="match status" value="1"/>
</dbReference>
<dbReference type="PRINTS" id="PR00364">
    <property type="entry name" value="DISEASERSIST"/>
</dbReference>